<protein>
    <recommendedName>
        <fullName evidence="4">DUF3006 domain-containing protein</fullName>
    </recommendedName>
</protein>
<organism evidence="2 3">
    <name type="scientific">Halalkalibacter oceani</name>
    <dbReference type="NCBI Taxonomy" id="1653776"/>
    <lineage>
        <taxon>Bacteria</taxon>
        <taxon>Bacillati</taxon>
        <taxon>Bacillota</taxon>
        <taxon>Bacilli</taxon>
        <taxon>Bacillales</taxon>
        <taxon>Bacillaceae</taxon>
        <taxon>Halalkalibacter</taxon>
    </lineage>
</organism>
<dbReference type="RefSeq" id="WP_251223901.1">
    <property type="nucleotide sequence ID" value="NZ_JAMBOL010000012.1"/>
</dbReference>
<feature type="compositionally biased region" description="Basic residues" evidence="1">
    <location>
        <begin position="69"/>
        <end position="82"/>
    </location>
</feature>
<evidence type="ECO:0000313" key="3">
    <source>
        <dbReference type="Proteomes" id="UP001139179"/>
    </source>
</evidence>
<evidence type="ECO:0008006" key="4">
    <source>
        <dbReference type="Google" id="ProtNLM"/>
    </source>
</evidence>
<reference evidence="2" key="1">
    <citation type="submission" date="2022-05" db="EMBL/GenBank/DDBJ databases">
        <title>Comparative Genomics of Spacecraft Associated Microbes.</title>
        <authorList>
            <person name="Tran M.T."/>
            <person name="Wright A."/>
            <person name="Seuylemezian A."/>
            <person name="Eisen J."/>
            <person name="Coil D."/>
        </authorList>
    </citation>
    <scope>NUCLEOTIDE SEQUENCE</scope>
    <source>
        <strain evidence="2">214.1.1</strain>
    </source>
</reference>
<accession>A0A9X2DRM4</accession>
<dbReference type="AlphaFoldDB" id="A0A9X2DRM4"/>
<feature type="compositionally biased region" description="Basic and acidic residues" evidence="1">
    <location>
        <begin position="55"/>
        <end position="68"/>
    </location>
</feature>
<dbReference type="Proteomes" id="UP001139179">
    <property type="component" value="Unassembled WGS sequence"/>
</dbReference>
<gene>
    <name evidence="2" type="ORF">M3202_13720</name>
</gene>
<proteinExistence type="predicted"/>
<name>A0A9X2DRM4_9BACI</name>
<keyword evidence="3" id="KW-1185">Reference proteome</keyword>
<feature type="region of interest" description="Disordered" evidence="1">
    <location>
        <begin position="55"/>
        <end position="82"/>
    </location>
</feature>
<comment type="caution">
    <text evidence="2">The sequence shown here is derived from an EMBL/GenBank/DDBJ whole genome shotgun (WGS) entry which is preliminary data.</text>
</comment>
<sequence length="82" mass="9550">MKAVIDRIVDQAFVVLLVGTEEKEMIFPKEAFSFPVKEGLQLDIELAGDQLLRAKKADTPNKADPLERLRKRQHSRYKRKER</sequence>
<evidence type="ECO:0000313" key="2">
    <source>
        <dbReference type="EMBL" id="MCM3715142.1"/>
    </source>
</evidence>
<evidence type="ECO:0000256" key="1">
    <source>
        <dbReference type="SAM" id="MobiDB-lite"/>
    </source>
</evidence>
<dbReference type="EMBL" id="JAMBOL010000012">
    <property type="protein sequence ID" value="MCM3715142.1"/>
    <property type="molecule type" value="Genomic_DNA"/>
</dbReference>